<dbReference type="Pfam" id="PF04851">
    <property type="entry name" value="ResIII"/>
    <property type="match status" value="1"/>
</dbReference>
<dbReference type="KEGG" id="saqu:EJC51_18035"/>
<dbReference type="PANTHER" id="PTHR33418:SF1">
    <property type="entry name" value="HELICASE-ASSOCIATED DOMAIN-CONTAINING PROTEIN"/>
    <property type="match status" value="1"/>
</dbReference>
<dbReference type="SMART" id="SM00490">
    <property type="entry name" value="HELICc"/>
    <property type="match status" value="1"/>
</dbReference>
<evidence type="ECO:0000313" key="2">
    <source>
        <dbReference type="EMBL" id="AZP17833.1"/>
    </source>
</evidence>
<organism evidence="2 3">
    <name type="scientific">Streptomyces aquilus</name>
    <dbReference type="NCBI Taxonomy" id="2548456"/>
    <lineage>
        <taxon>Bacteria</taxon>
        <taxon>Bacillati</taxon>
        <taxon>Actinomycetota</taxon>
        <taxon>Actinomycetes</taxon>
        <taxon>Kitasatosporales</taxon>
        <taxon>Streptomycetaceae</taxon>
        <taxon>Streptomyces</taxon>
    </lineage>
</organism>
<dbReference type="Proteomes" id="UP000280197">
    <property type="component" value="Chromosome"/>
</dbReference>
<proteinExistence type="predicted"/>
<protein>
    <submittedName>
        <fullName evidence="2">DEAD/DEAH box helicase</fullName>
    </submittedName>
</protein>
<dbReference type="InterPro" id="IPR006935">
    <property type="entry name" value="Helicase/UvrB_N"/>
</dbReference>
<dbReference type="SUPFAM" id="SSF52540">
    <property type="entry name" value="P-loop containing nucleoside triphosphate hydrolases"/>
    <property type="match status" value="1"/>
</dbReference>
<dbReference type="Pfam" id="PF00271">
    <property type="entry name" value="Helicase_C"/>
    <property type="match status" value="1"/>
</dbReference>
<sequence length="782" mass="86629">MKQLQTPPPLFPHQQEAVDVLAKSLIDYGRVTAVMACGTGKTRVGAEVAGQIAETGSRHRLVVVPTLELVRQTMSEWAYQLGRQRLGRIVAVCSDREVLSAQRTGLQDELDGTDAQVANDAAQLAGLAKGPGPLTVACTYASLHILAQAQARHGMEPPDIAVIDEAHRTAGAATKAWAAIHYDGTITARRRLYLTATPRILDGEGDDVISMADECLYGPVAYRLPFATAIELGLLARYRLVVPVVTSSEVHQLLGRDDAFLRIGRTAVAAPMLAKQLAVLRAAHEHGIRRMITYHGSIAEARWFAALLPHAHALLHPDQRPPALAAEHVHGNQTVAQRRKALDRLAGQEDGLVVVSNARVLSEGVDVPAVDAVCFLSPRSTIDTIQGTGRAMRLSDRSKPKTATIMVPVFLQEDQDPETALSSTPFGPVWQTVRALASHDETLHRQLETARRSLATPAAEGRVQLGAGTEGELPDWLSFTGIPVPPDFADAITVRTVRAATTVWPEYLQAAETYRAEHGDLRVHEDYRTPTGLGLGRWIAYLRKLHQLGKLSPSQIEEWEALGMTWSVPDQKLQELILELREFKKEHGHLDVPKTYVAKKGDHTYTLGNVCASLRTSYRSGQVPDAKVEALNAEGFIWDRAAYVWNQFISDCREFMIWNGHLDIPQRHVLRGRAIGQQVSGFRSHPDRLTSEQCRELDHIGFVWDSLQFRWDLHIKAVTEFKAEHGHLNIPSSYAIEKPVLLRPRSWMNTCVQKYRQGKLKPERHQQLVTLGLAFPDPKRGQ</sequence>
<evidence type="ECO:0000259" key="1">
    <source>
        <dbReference type="PROSITE" id="PS51192"/>
    </source>
</evidence>
<dbReference type="InterPro" id="IPR005114">
    <property type="entry name" value="Helicase_assoc"/>
</dbReference>
<dbReference type="CDD" id="cd18785">
    <property type="entry name" value="SF2_C"/>
    <property type="match status" value="1"/>
</dbReference>
<reference evidence="2 3" key="1">
    <citation type="submission" date="2018-12" db="EMBL/GenBank/DDBJ databases">
        <authorList>
            <person name="Li K."/>
        </authorList>
    </citation>
    <scope>NUCLEOTIDE SEQUENCE [LARGE SCALE GENOMIC DNA]</scope>
    <source>
        <strain evidence="3">CR22</strain>
    </source>
</reference>
<dbReference type="Gene3D" id="3.40.50.300">
    <property type="entry name" value="P-loop containing nucleotide triphosphate hydrolases"/>
    <property type="match status" value="2"/>
</dbReference>
<keyword evidence="2" id="KW-0067">ATP-binding</keyword>
<dbReference type="PROSITE" id="PS51192">
    <property type="entry name" value="HELICASE_ATP_BIND_1"/>
    <property type="match status" value="1"/>
</dbReference>
<keyword evidence="2" id="KW-0347">Helicase</keyword>
<name>A0A3Q9C2P4_9ACTN</name>
<dbReference type="EMBL" id="CP034463">
    <property type="protein sequence ID" value="AZP17833.1"/>
    <property type="molecule type" value="Genomic_DNA"/>
</dbReference>
<keyword evidence="2" id="KW-0547">Nucleotide-binding</keyword>
<dbReference type="GO" id="GO:0005524">
    <property type="term" value="F:ATP binding"/>
    <property type="evidence" value="ECO:0007669"/>
    <property type="project" value="InterPro"/>
</dbReference>
<evidence type="ECO:0000313" key="3">
    <source>
        <dbReference type="Proteomes" id="UP000280197"/>
    </source>
</evidence>
<dbReference type="InterPro" id="IPR027417">
    <property type="entry name" value="P-loop_NTPase"/>
</dbReference>
<gene>
    <name evidence="2" type="ORF">EJC51_18035</name>
</gene>
<dbReference type="SMART" id="SM00487">
    <property type="entry name" value="DEXDc"/>
    <property type="match status" value="1"/>
</dbReference>
<dbReference type="GO" id="GO:0004386">
    <property type="term" value="F:helicase activity"/>
    <property type="evidence" value="ECO:0007669"/>
    <property type="project" value="UniProtKB-KW"/>
</dbReference>
<accession>A0A3Q9C2P4</accession>
<dbReference type="GO" id="GO:0003677">
    <property type="term" value="F:DNA binding"/>
    <property type="evidence" value="ECO:0007669"/>
    <property type="project" value="InterPro"/>
</dbReference>
<keyword evidence="2" id="KW-0378">Hydrolase</keyword>
<dbReference type="Gene3D" id="6.10.140.530">
    <property type="match status" value="3"/>
</dbReference>
<dbReference type="InterPro" id="IPR014001">
    <property type="entry name" value="Helicase_ATP-bd"/>
</dbReference>
<keyword evidence="3" id="KW-1185">Reference proteome</keyword>
<dbReference type="Pfam" id="PF03457">
    <property type="entry name" value="HA"/>
    <property type="match status" value="3"/>
</dbReference>
<dbReference type="GO" id="GO:0016787">
    <property type="term" value="F:hydrolase activity"/>
    <property type="evidence" value="ECO:0007669"/>
    <property type="project" value="InterPro"/>
</dbReference>
<dbReference type="AlphaFoldDB" id="A0A3Q9C2P4"/>
<dbReference type="PANTHER" id="PTHR33418">
    <property type="entry name" value="HELICASE-ASSOCIATED"/>
    <property type="match status" value="1"/>
</dbReference>
<feature type="domain" description="Helicase ATP-binding" evidence="1">
    <location>
        <begin position="22"/>
        <end position="198"/>
    </location>
</feature>
<dbReference type="InterPro" id="IPR001650">
    <property type="entry name" value="Helicase_C-like"/>
</dbReference>
<dbReference type="RefSeq" id="WP_126272024.1">
    <property type="nucleotide sequence ID" value="NZ_CP034463.1"/>
</dbReference>